<dbReference type="EMBL" id="LAZR01007700">
    <property type="protein sequence ID" value="KKM83526.1"/>
    <property type="molecule type" value="Genomic_DNA"/>
</dbReference>
<organism evidence="1">
    <name type="scientific">marine sediment metagenome</name>
    <dbReference type="NCBI Taxonomy" id="412755"/>
    <lineage>
        <taxon>unclassified sequences</taxon>
        <taxon>metagenomes</taxon>
        <taxon>ecological metagenomes</taxon>
    </lineage>
</organism>
<dbReference type="AlphaFoldDB" id="A0A0F9L7W9"/>
<reference evidence="1" key="1">
    <citation type="journal article" date="2015" name="Nature">
        <title>Complex archaea that bridge the gap between prokaryotes and eukaryotes.</title>
        <authorList>
            <person name="Spang A."/>
            <person name="Saw J.H."/>
            <person name="Jorgensen S.L."/>
            <person name="Zaremba-Niedzwiedzka K."/>
            <person name="Martijn J."/>
            <person name="Lind A.E."/>
            <person name="van Eijk R."/>
            <person name="Schleper C."/>
            <person name="Guy L."/>
            <person name="Ettema T.J."/>
        </authorList>
    </citation>
    <scope>NUCLEOTIDE SEQUENCE</scope>
</reference>
<accession>A0A0F9L7W9</accession>
<sequence>MEDISQEVTKLSKINSAALINIRISNLWQNINRYASTGNFYKWNSELDRIWCELVGDVQPTKLKKKKDDNEEKEKGDEEIFNDFNIKIAEEFKNLKTKKGFDQHDDSDKQIMLAIYKAIQKKEVFLRRLMNKQGKGTAYQEEADWD</sequence>
<gene>
    <name evidence="1" type="ORF">LCGC14_1308410</name>
</gene>
<name>A0A0F9L7W9_9ZZZZ</name>
<comment type="caution">
    <text evidence="1">The sequence shown here is derived from an EMBL/GenBank/DDBJ whole genome shotgun (WGS) entry which is preliminary data.</text>
</comment>
<proteinExistence type="predicted"/>
<evidence type="ECO:0000313" key="1">
    <source>
        <dbReference type="EMBL" id="KKM83526.1"/>
    </source>
</evidence>
<protein>
    <submittedName>
        <fullName evidence="1">Uncharacterized protein</fullName>
    </submittedName>
</protein>